<dbReference type="Gene3D" id="1.10.10.10">
    <property type="entry name" value="Winged helix-like DNA-binding domain superfamily/Winged helix DNA-binding domain"/>
    <property type="match status" value="1"/>
</dbReference>
<evidence type="ECO:0000313" key="6">
    <source>
        <dbReference type="EMBL" id="MFG1706913.1"/>
    </source>
</evidence>
<comment type="similarity">
    <text evidence="1">Belongs to the LysR transcriptional regulatory family.</text>
</comment>
<dbReference type="Proteomes" id="UP001603978">
    <property type="component" value="Unassembled WGS sequence"/>
</dbReference>
<evidence type="ECO:0000256" key="2">
    <source>
        <dbReference type="ARBA" id="ARBA00023015"/>
    </source>
</evidence>
<evidence type="ECO:0000256" key="3">
    <source>
        <dbReference type="ARBA" id="ARBA00023125"/>
    </source>
</evidence>
<name>A0ABW7ALA8_9ACTN</name>
<gene>
    <name evidence="6" type="ORF">ACFLIM_27345</name>
</gene>
<dbReference type="InterPro" id="IPR036390">
    <property type="entry name" value="WH_DNA-bd_sf"/>
</dbReference>
<keyword evidence="3" id="KW-0238">DNA-binding</keyword>
<accession>A0ABW7ALA8</accession>
<keyword evidence="2" id="KW-0805">Transcription regulation</keyword>
<evidence type="ECO:0000313" key="7">
    <source>
        <dbReference type="Proteomes" id="UP001603978"/>
    </source>
</evidence>
<dbReference type="Pfam" id="PF03466">
    <property type="entry name" value="LysR_substrate"/>
    <property type="match status" value="1"/>
</dbReference>
<organism evidence="6 7">
    <name type="scientific">Nonomuraea marmarensis</name>
    <dbReference type="NCBI Taxonomy" id="3351344"/>
    <lineage>
        <taxon>Bacteria</taxon>
        <taxon>Bacillati</taxon>
        <taxon>Actinomycetota</taxon>
        <taxon>Actinomycetes</taxon>
        <taxon>Streptosporangiales</taxon>
        <taxon>Streptosporangiaceae</taxon>
        <taxon>Nonomuraea</taxon>
    </lineage>
</organism>
<dbReference type="InterPro" id="IPR005119">
    <property type="entry name" value="LysR_subst-bd"/>
</dbReference>
<dbReference type="PROSITE" id="PS50931">
    <property type="entry name" value="HTH_LYSR"/>
    <property type="match status" value="1"/>
</dbReference>
<dbReference type="SUPFAM" id="SSF53850">
    <property type="entry name" value="Periplasmic binding protein-like II"/>
    <property type="match status" value="1"/>
</dbReference>
<dbReference type="PANTHER" id="PTHR30419">
    <property type="entry name" value="HTH-TYPE TRANSCRIPTIONAL REGULATOR YBHD"/>
    <property type="match status" value="1"/>
</dbReference>
<reference evidence="6 7" key="1">
    <citation type="submission" date="2024-10" db="EMBL/GenBank/DDBJ databases">
        <authorList>
            <person name="Topkara A.R."/>
            <person name="Saygin H."/>
        </authorList>
    </citation>
    <scope>NUCLEOTIDE SEQUENCE [LARGE SCALE GENOMIC DNA]</scope>
    <source>
        <strain evidence="6 7">M3C6</strain>
    </source>
</reference>
<dbReference type="PRINTS" id="PR00039">
    <property type="entry name" value="HTHLYSR"/>
</dbReference>
<dbReference type="Pfam" id="PF00126">
    <property type="entry name" value="HTH_1"/>
    <property type="match status" value="1"/>
</dbReference>
<dbReference type="RefSeq" id="WP_393170198.1">
    <property type="nucleotide sequence ID" value="NZ_JBICRM010000018.1"/>
</dbReference>
<keyword evidence="7" id="KW-1185">Reference proteome</keyword>
<feature type="domain" description="HTH lysR-type" evidence="5">
    <location>
        <begin position="1"/>
        <end position="58"/>
    </location>
</feature>
<dbReference type="InterPro" id="IPR050950">
    <property type="entry name" value="HTH-type_LysR_regulators"/>
</dbReference>
<sequence length="305" mass="32615">MDVRQLEYFLAVVDHGGFNRGAKALFMAQPSLSQAIRTLEKDLGSQLFHRIGRRVVLTDAGRALIEPARQVVRSLEVARASVASVEGLMCGSVAVASMPSPAVEPLSTMIGRFRDRHPGVEVVIRDAPVPQAVIELVRTGVTELGLLSAWELPTVADVTLHPVEEQRFVLVAPPDGPFAPARSLPRERLAGQRLIVGERGTGLRRLVEEIRASGVDLSIAVESEHREAFLPLVLKGVGIGVLAEAWRPLAERAGALVFELDPPASLHLALVSRKGWLTPAAGEFLAIALAAAPSDAATTSSCHDL</sequence>
<protein>
    <submittedName>
        <fullName evidence="6">LysR family transcriptional regulator</fullName>
    </submittedName>
</protein>
<evidence type="ECO:0000256" key="1">
    <source>
        <dbReference type="ARBA" id="ARBA00009437"/>
    </source>
</evidence>
<dbReference type="EMBL" id="JBICRM010000018">
    <property type="protein sequence ID" value="MFG1706913.1"/>
    <property type="molecule type" value="Genomic_DNA"/>
</dbReference>
<comment type="caution">
    <text evidence="6">The sequence shown here is derived from an EMBL/GenBank/DDBJ whole genome shotgun (WGS) entry which is preliminary data.</text>
</comment>
<dbReference type="InterPro" id="IPR000847">
    <property type="entry name" value="LysR_HTH_N"/>
</dbReference>
<keyword evidence="4" id="KW-0804">Transcription</keyword>
<proteinExistence type="inferred from homology"/>
<evidence type="ECO:0000259" key="5">
    <source>
        <dbReference type="PROSITE" id="PS50931"/>
    </source>
</evidence>
<dbReference type="InterPro" id="IPR036388">
    <property type="entry name" value="WH-like_DNA-bd_sf"/>
</dbReference>
<evidence type="ECO:0000256" key="4">
    <source>
        <dbReference type="ARBA" id="ARBA00023163"/>
    </source>
</evidence>
<dbReference type="Gene3D" id="3.40.190.290">
    <property type="match status" value="1"/>
</dbReference>
<dbReference type="SUPFAM" id="SSF46785">
    <property type="entry name" value="Winged helix' DNA-binding domain"/>
    <property type="match status" value="1"/>
</dbReference>